<dbReference type="PANTHER" id="PTHR22778">
    <property type="entry name" value="OVARIAN CANCER GENE-2 PROTEIN-RELATED"/>
    <property type="match status" value="1"/>
</dbReference>
<dbReference type="AlphaFoldDB" id="A0A176WCA1"/>
<dbReference type="InterPro" id="IPR005645">
    <property type="entry name" value="FSH-like_dom"/>
</dbReference>
<dbReference type="Pfam" id="PF03959">
    <property type="entry name" value="FSH1"/>
    <property type="match status" value="1"/>
</dbReference>
<organism evidence="2 3">
    <name type="scientific">Marchantia polymorpha subsp. ruderalis</name>
    <dbReference type="NCBI Taxonomy" id="1480154"/>
    <lineage>
        <taxon>Eukaryota</taxon>
        <taxon>Viridiplantae</taxon>
        <taxon>Streptophyta</taxon>
        <taxon>Embryophyta</taxon>
        <taxon>Marchantiophyta</taxon>
        <taxon>Marchantiopsida</taxon>
        <taxon>Marchantiidae</taxon>
        <taxon>Marchantiales</taxon>
        <taxon>Marchantiaceae</taxon>
        <taxon>Marchantia</taxon>
    </lineage>
</organism>
<reference evidence="2" key="1">
    <citation type="submission" date="2016-03" db="EMBL/GenBank/DDBJ databases">
        <title>Mechanisms controlling the formation of the plant cell surface in tip-growing cells are functionally conserved among land plants.</title>
        <authorList>
            <person name="Honkanen S."/>
            <person name="Jones V.A."/>
            <person name="Morieri G."/>
            <person name="Champion C."/>
            <person name="Hetherington A.J."/>
            <person name="Kelly S."/>
            <person name="Saint-Marcoux D."/>
            <person name="Proust H."/>
            <person name="Prescott H."/>
            <person name="Dolan L."/>
        </authorList>
    </citation>
    <scope>NUCLEOTIDE SEQUENCE [LARGE SCALE GENOMIC DNA]</scope>
    <source>
        <tissue evidence="2">Whole gametophyte</tissue>
    </source>
</reference>
<dbReference type="PANTHER" id="PTHR22778:SF51">
    <property type="entry name" value="DIHYDROFOLATE REDUCTASE"/>
    <property type="match status" value="1"/>
</dbReference>
<sequence>MATEAPRKLRVLGLHGFRTSGAILKKQLSKWTPAVHDLLDITYLDGPTPAQGESDFAHIFEGPYFEWMQSNKDYSKFFNYRESLAYIMDFMEKNGPFDGVLGFSQGCTLAGCLVAVQQRPKAARNPAEALRVAKLKGAMTSTPYLSFFKKWEILGKSAADLPPIRFYIAIAGAHLRDPGIHDVYLGSPIDVPSLHFSGEKDPLHEPSTFFLRYWKDPVVITHPAGHTVPRLDETTEKTVVTFLKQFHTAQPAAADEIVEK</sequence>
<dbReference type="SUPFAM" id="SSF53474">
    <property type="entry name" value="alpha/beta-Hydrolases"/>
    <property type="match status" value="1"/>
</dbReference>
<gene>
    <name evidence="2" type="ORF">AXG93_773s1030</name>
</gene>
<protein>
    <recommendedName>
        <fullName evidence="1">Serine hydrolase domain-containing protein</fullName>
    </recommendedName>
</protein>
<keyword evidence="3" id="KW-1185">Reference proteome</keyword>
<dbReference type="EMBL" id="LVLJ01001380">
    <property type="protein sequence ID" value="OAE29865.1"/>
    <property type="molecule type" value="Genomic_DNA"/>
</dbReference>
<accession>A0A176WCA1</accession>
<dbReference type="Proteomes" id="UP000077202">
    <property type="component" value="Unassembled WGS sequence"/>
</dbReference>
<evidence type="ECO:0000259" key="1">
    <source>
        <dbReference type="Pfam" id="PF03959"/>
    </source>
</evidence>
<evidence type="ECO:0000313" key="2">
    <source>
        <dbReference type="EMBL" id="OAE29865.1"/>
    </source>
</evidence>
<dbReference type="InterPro" id="IPR029058">
    <property type="entry name" value="AB_hydrolase_fold"/>
</dbReference>
<proteinExistence type="predicted"/>
<name>A0A176WCA1_MARPO</name>
<comment type="caution">
    <text evidence="2">The sequence shown here is derived from an EMBL/GenBank/DDBJ whole genome shotgun (WGS) entry which is preliminary data.</text>
</comment>
<dbReference type="Gene3D" id="3.40.50.1820">
    <property type="entry name" value="alpha/beta hydrolase"/>
    <property type="match status" value="1"/>
</dbReference>
<feature type="domain" description="Serine hydrolase" evidence="1">
    <location>
        <begin position="7"/>
        <end position="237"/>
    </location>
</feature>
<evidence type="ECO:0000313" key="3">
    <source>
        <dbReference type="Proteomes" id="UP000077202"/>
    </source>
</evidence>